<accession>A0ABY9TPY5</accession>
<dbReference type="Pfam" id="PF00158">
    <property type="entry name" value="Sigma54_activat"/>
    <property type="match status" value="1"/>
</dbReference>
<dbReference type="SMART" id="SM00382">
    <property type="entry name" value="AAA"/>
    <property type="match status" value="1"/>
</dbReference>
<dbReference type="InterPro" id="IPR027417">
    <property type="entry name" value="P-loop_NTPase"/>
</dbReference>
<keyword evidence="4" id="KW-0804">Transcription</keyword>
<evidence type="ECO:0000256" key="1">
    <source>
        <dbReference type="ARBA" id="ARBA00022741"/>
    </source>
</evidence>
<dbReference type="SMART" id="SM00448">
    <property type="entry name" value="REC"/>
    <property type="match status" value="1"/>
</dbReference>
<dbReference type="PANTHER" id="PTHR32071:SF113">
    <property type="entry name" value="ALGINATE BIOSYNTHESIS TRANSCRIPTIONAL REGULATORY PROTEIN ALGB"/>
    <property type="match status" value="1"/>
</dbReference>
<dbReference type="Proteomes" id="UP001258994">
    <property type="component" value="Chromosome"/>
</dbReference>
<organism evidence="8 9">
    <name type="scientific">Thalassotalea psychrophila</name>
    <dbReference type="NCBI Taxonomy" id="3065647"/>
    <lineage>
        <taxon>Bacteria</taxon>
        <taxon>Pseudomonadati</taxon>
        <taxon>Pseudomonadota</taxon>
        <taxon>Gammaproteobacteria</taxon>
        <taxon>Alteromonadales</taxon>
        <taxon>Colwelliaceae</taxon>
        <taxon>Thalassotalea</taxon>
    </lineage>
</organism>
<name>A0ABY9TPY5_9GAMM</name>
<evidence type="ECO:0000256" key="4">
    <source>
        <dbReference type="ARBA" id="ARBA00023163"/>
    </source>
</evidence>
<dbReference type="Gene3D" id="1.10.8.60">
    <property type="match status" value="1"/>
</dbReference>
<keyword evidence="3" id="KW-0805">Transcription regulation</keyword>
<dbReference type="Pfam" id="PF25601">
    <property type="entry name" value="AAA_lid_14"/>
    <property type="match status" value="1"/>
</dbReference>
<evidence type="ECO:0000256" key="2">
    <source>
        <dbReference type="ARBA" id="ARBA00022840"/>
    </source>
</evidence>
<dbReference type="Gene3D" id="3.40.50.2300">
    <property type="match status" value="1"/>
</dbReference>
<dbReference type="RefSeq" id="WP_348389917.1">
    <property type="nucleotide sequence ID" value="NZ_CP134145.1"/>
</dbReference>
<dbReference type="InterPro" id="IPR058031">
    <property type="entry name" value="AAA_lid_NorR"/>
</dbReference>
<dbReference type="InterPro" id="IPR025944">
    <property type="entry name" value="Sigma_54_int_dom_CS"/>
</dbReference>
<dbReference type="Pfam" id="PF00072">
    <property type="entry name" value="Response_reg"/>
    <property type="match status" value="1"/>
</dbReference>
<dbReference type="InterPro" id="IPR001789">
    <property type="entry name" value="Sig_transdc_resp-reg_receiver"/>
</dbReference>
<dbReference type="SUPFAM" id="SSF52540">
    <property type="entry name" value="P-loop containing nucleoside triphosphate hydrolases"/>
    <property type="match status" value="1"/>
</dbReference>
<keyword evidence="2" id="KW-0067">ATP-binding</keyword>
<dbReference type="PRINTS" id="PR01590">
    <property type="entry name" value="HTHFIS"/>
</dbReference>
<dbReference type="SUPFAM" id="SSF52172">
    <property type="entry name" value="CheY-like"/>
    <property type="match status" value="1"/>
</dbReference>
<dbReference type="PANTHER" id="PTHR32071">
    <property type="entry name" value="TRANSCRIPTIONAL REGULATORY PROTEIN"/>
    <property type="match status" value="1"/>
</dbReference>
<dbReference type="Gene3D" id="1.10.10.60">
    <property type="entry name" value="Homeodomain-like"/>
    <property type="match status" value="1"/>
</dbReference>
<evidence type="ECO:0000313" key="8">
    <source>
        <dbReference type="EMBL" id="WNC70780.1"/>
    </source>
</evidence>
<sequence length="465" mass="52044">MNTANTDSRINTNNATILIADDDEDIRLALDLLLSANGYKIIEASDAKQVVLQTQRQKPDLVLLDMNFSRDTTSGQEGLDILKQLQQSNIPTILMTAWGSIELAVKGLQQGACDFIEKPWNKAKLLNSISQQLSHNRLKQEHQGYRQLLSSKQSENSNSKNWIAGSAAMQAIEQLVMQIAPTDANVLILGENGSGKSLLAERIHQLSNRQDNPFIAVNMAAIPESLFESELFGHQKGAFTDAKQHRVGRFQLAEQGTLFLDEIGSMPLNLQPKLLRVLETGQYEILGSSQTEQANIRLISATNANLNQLLKDGEFRQDLLYRLNTLVITMPALRERLDDMQPLSENFIQHFSQKYQKANLTLSGVALEKLKQHSWPGNIRELSHVIERAVLLATTTEIGVQQLLLDATDTASNEVTLQPLDQAEQQLIKKAMQVTNGQVIEAAKILDISRNALYRRLDKYHICYE</sequence>
<proteinExistence type="predicted"/>
<dbReference type="PROSITE" id="PS00688">
    <property type="entry name" value="SIGMA54_INTERACT_3"/>
    <property type="match status" value="1"/>
</dbReference>
<feature type="domain" description="Response regulatory" evidence="7">
    <location>
        <begin position="16"/>
        <end position="133"/>
    </location>
</feature>
<dbReference type="PROSITE" id="PS50045">
    <property type="entry name" value="SIGMA54_INTERACT_4"/>
    <property type="match status" value="1"/>
</dbReference>
<evidence type="ECO:0000313" key="9">
    <source>
        <dbReference type="Proteomes" id="UP001258994"/>
    </source>
</evidence>
<feature type="domain" description="Sigma-54 factor interaction" evidence="6">
    <location>
        <begin position="162"/>
        <end position="391"/>
    </location>
</feature>
<dbReference type="InterPro" id="IPR003593">
    <property type="entry name" value="AAA+_ATPase"/>
</dbReference>
<evidence type="ECO:0000256" key="5">
    <source>
        <dbReference type="PROSITE-ProRule" id="PRU00169"/>
    </source>
</evidence>
<reference evidence="9" key="1">
    <citation type="submission" date="2023-09" db="EMBL/GenBank/DDBJ databases">
        <authorList>
            <person name="Li S."/>
            <person name="Li X."/>
            <person name="Zhang C."/>
            <person name="Zhao Z."/>
        </authorList>
    </citation>
    <scope>NUCLEOTIDE SEQUENCE [LARGE SCALE GENOMIC DNA]</scope>
    <source>
        <strain evidence="9">SQ149</strain>
    </source>
</reference>
<evidence type="ECO:0000256" key="3">
    <source>
        <dbReference type="ARBA" id="ARBA00023015"/>
    </source>
</evidence>
<dbReference type="SUPFAM" id="SSF46689">
    <property type="entry name" value="Homeodomain-like"/>
    <property type="match status" value="1"/>
</dbReference>
<dbReference type="InterPro" id="IPR009057">
    <property type="entry name" value="Homeodomain-like_sf"/>
</dbReference>
<keyword evidence="5" id="KW-0597">Phosphoprotein</keyword>
<dbReference type="InterPro" id="IPR011006">
    <property type="entry name" value="CheY-like_superfamily"/>
</dbReference>
<dbReference type="CDD" id="cd00009">
    <property type="entry name" value="AAA"/>
    <property type="match status" value="1"/>
</dbReference>
<evidence type="ECO:0000259" key="7">
    <source>
        <dbReference type="PROSITE" id="PS50110"/>
    </source>
</evidence>
<keyword evidence="1" id="KW-0547">Nucleotide-binding</keyword>
<protein>
    <submittedName>
        <fullName evidence="8">Sigma-54 dependent transcriptional regulator</fullName>
    </submittedName>
</protein>
<dbReference type="InterPro" id="IPR002078">
    <property type="entry name" value="Sigma_54_int"/>
</dbReference>
<evidence type="ECO:0000259" key="6">
    <source>
        <dbReference type="PROSITE" id="PS50045"/>
    </source>
</evidence>
<feature type="modified residue" description="4-aspartylphosphate" evidence="5">
    <location>
        <position position="65"/>
    </location>
</feature>
<gene>
    <name evidence="8" type="ORF">RGQ13_11625</name>
</gene>
<dbReference type="Gene3D" id="3.40.50.300">
    <property type="entry name" value="P-loop containing nucleotide triphosphate hydrolases"/>
    <property type="match status" value="1"/>
</dbReference>
<dbReference type="Pfam" id="PF02954">
    <property type="entry name" value="HTH_8"/>
    <property type="match status" value="1"/>
</dbReference>
<dbReference type="InterPro" id="IPR002197">
    <property type="entry name" value="HTH_Fis"/>
</dbReference>
<dbReference type="PROSITE" id="PS50110">
    <property type="entry name" value="RESPONSE_REGULATORY"/>
    <property type="match status" value="1"/>
</dbReference>
<keyword evidence="9" id="KW-1185">Reference proteome</keyword>
<dbReference type="EMBL" id="CP134145">
    <property type="protein sequence ID" value="WNC70780.1"/>
    <property type="molecule type" value="Genomic_DNA"/>
</dbReference>